<dbReference type="Proteomes" id="UP000061569">
    <property type="component" value="Chromosome"/>
</dbReference>
<evidence type="ECO:0000313" key="2">
    <source>
        <dbReference type="Proteomes" id="UP000061569"/>
    </source>
</evidence>
<dbReference type="Gene3D" id="2.40.160.10">
    <property type="entry name" value="Porin"/>
    <property type="match status" value="1"/>
</dbReference>
<name>A0A0S2DNL0_LYSEN</name>
<dbReference type="Pfam" id="PF07396">
    <property type="entry name" value="Porin_O_P"/>
    <property type="match status" value="1"/>
</dbReference>
<dbReference type="PATRIC" id="fig|69.6.peg.4715"/>
<dbReference type="InterPro" id="IPR023614">
    <property type="entry name" value="Porin_dom_sf"/>
</dbReference>
<dbReference type="OrthoDB" id="9807854at2"/>
<organism evidence="1 2">
    <name type="scientific">Lysobacter enzymogenes</name>
    <dbReference type="NCBI Taxonomy" id="69"/>
    <lineage>
        <taxon>Bacteria</taxon>
        <taxon>Pseudomonadati</taxon>
        <taxon>Pseudomonadota</taxon>
        <taxon>Gammaproteobacteria</taxon>
        <taxon>Lysobacterales</taxon>
        <taxon>Lysobacteraceae</taxon>
        <taxon>Lysobacter</taxon>
    </lineage>
</organism>
<reference evidence="1 2" key="1">
    <citation type="submission" date="2015-11" db="EMBL/GenBank/DDBJ databases">
        <title>Genome sequences of Lysobacter enzymogenes strain C3 and Lysobacter antibioticus ATCC 29479.</title>
        <authorList>
            <person name="Kobayashi D.Y."/>
        </authorList>
    </citation>
    <scope>NUCLEOTIDE SEQUENCE [LARGE SCALE GENOMIC DNA]</scope>
    <source>
        <strain evidence="1 2">C3</strain>
    </source>
</reference>
<evidence type="ECO:0000313" key="1">
    <source>
        <dbReference type="EMBL" id="ALN60122.1"/>
    </source>
</evidence>
<dbReference type="EMBL" id="CP013140">
    <property type="protein sequence ID" value="ALN60122.1"/>
    <property type="molecule type" value="Genomic_DNA"/>
</dbReference>
<dbReference type="KEGG" id="lez:GLE_4781"/>
<gene>
    <name evidence="1" type="ORF">GLE_4781</name>
</gene>
<accession>A0A0S2DNL0</accession>
<dbReference type="AlphaFoldDB" id="A0A0S2DNL0"/>
<dbReference type="SUPFAM" id="SSF56935">
    <property type="entry name" value="Porins"/>
    <property type="match status" value="1"/>
</dbReference>
<protein>
    <submittedName>
        <fullName evidence="1">Phosphate-selective porin O and P</fullName>
    </submittedName>
</protein>
<dbReference type="STRING" id="69.GLE_4781"/>
<dbReference type="InterPro" id="IPR010870">
    <property type="entry name" value="Porin_O/P"/>
</dbReference>
<proteinExistence type="predicted"/>
<sequence length="398" mass="43957">MAVAPHAGACVALCLIAASAGSVAAAEGADDRPVTAELGGRIHWDFAEFDNDRRGAPNPDDTEVRRLWLDVSGKFYGWGYKIEGDFAGLQDEFKGDSVEAKDVYVTRDFKAGKLTVGQFKQYFTLDDRISSNYGVFMERSMFASSVAPLYRLGAAWITAHDDYTIGGSVYSLESIDVWQVKGRAFGARGTWAPRHDSGDALHLGLSLAREYYDHPGRDGANGLRIAPRPAGHLSDNSRATLVNFNRGLDTDVDKYSLEFALARGPVYVQSELSGADFDDGSQRGEIRSAYATVGWFITGENMPYDTKSGRFGRVKPSRPNGAWVVAARYDTIRGKQHLNGAADFSDVSMEQTSVGVNWHLRANLRFMLDWIESRNRNRLAGVTLDRTRAVTGRFQYDF</sequence>